<accession>A0AA37SUS1</accession>
<dbReference type="EMBL" id="BSOH01000037">
    <property type="protein sequence ID" value="GLR19939.1"/>
    <property type="molecule type" value="Genomic_DNA"/>
</dbReference>
<dbReference type="AlphaFoldDB" id="A0AA37SUS1"/>
<proteinExistence type="predicted"/>
<comment type="caution">
    <text evidence="1">The sequence shown here is derived from an EMBL/GenBank/DDBJ whole genome shotgun (WGS) entry which is preliminary data.</text>
</comment>
<protein>
    <submittedName>
        <fullName evidence="1">Uncharacterized protein</fullName>
    </submittedName>
</protein>
<organism evidence="1 2">
    <name type="scientific">Portibacter lacus</name>
    <dbReference type="NCBI Taxonomy" id="1099794"/>
    <lineage>
        <taxon>Bacteria</taxon>
        <taxon>Pseudomonadati</taxon>
        <taxon>Bacteroidota</taxon>
        <taxon>Saprospiria</taxon>
        <taxon>Saprospirales</taxon>
        <taxon>Haliscomenobacteraceae</taxon>
        <taxon>Portibacter</taxon>
    </lineage>
</organism>
<dbReference type="Proteomes" id="UP001156666">
    <property type="component" value="Unassembled WGS sequence"/>
</dbReference>
<reference evidence="1" key="2">
    <citation type="submission" date="2023-01" db="EMBL/GenBank/DDBJ databases">
        <title>Draft genome sequence of Portibacter lacus strain NBRC 108769.</title>
        <authorList>
            <person name="Sun Q."/>
            <person name="Mori K."/>
        </authorList>
    </citation>
    <scope>NUCLEOTIDE SEQUENCE</scope>
    <source>
        <strain evidence="1">NBRC 108769</strain>
    </source>
</reference>
<evidence type="ECO:0000313" key="1">
    <source>
        <dbReference type="EMBL" id="GLR19939.1"/>
    </source>
</evidence>
<evidence type="ECO:0000313" key="2">
    <source>
        <dbReference type="Proteomes" id="UP001156666"/>
    </source>
</evidence>
<dbReference type="RefSeq" id="WP_235293466.1">
    <property type="nucleotide sequence ID" value="NZ_BSOH01000037.1"/>
</dbReference>
<reference evidence="1" key="1">
    <citation type="journal article" date="2014" name="Int. J. Syst. Evol. Microbiol.">
        <title>Complete genome sequence of Corynebacterium casei LMG S-19264T (=DSM 44701T), isolated from a smear-ripened cheese.</title>
        <authorList>
            <consortium name="US DOE Joint Genome Institute (JGI-PGF)"/>
            <person name="Walter F."/>
            <person name="Albersmeier A."/>
            <person name="Kalinowski J."/>
            <person name="Ruckert C."/>
        </authorList>
    </citation>
    <scope>NUCLEOTIDE SEQUENCE</scope>
    <source>
        <strain evidence="1">NBRC 108769</strain>
    </source>
</reference>
<sequence length="290" mass="34224">MKFRISIVAILLICQYGMTFSQDKIISNIQTEVLLHPANGFTAYTLKKGEFIYNQSPFTLPFPSWAWWGITDNITAEIDLLPLIGGFFQEPHLPVPSFNFRFKIKDQKGVSPAIAFETMYQHLWRTQNQSDQSNLRIERQRGNTWFNRFNFSLKNANNLHLHFSAGLTYTENLLIENKDTANYIGEFFPKTINPDVSFSLDWRIKPWLSSHFTSSYGTTFVYLDNIPRKYQLSYGFRLAPFYKNKYGILKHFRKEFIGFYMWLPDAQESIESVVPIFPYFYWQWTLKGKK</sequence>
<gene>
    <name evidence="1" type="ORF">GCM10007940_45550</name>
</gene>
<name>A0AA37SUS1_9BACT</name>
<keyword evidence="2" id="KW-1185">Reference proteome</keyword>